<dbReference type="SMART" id="SM00369">
    <property type="entry name" value="LRR_TYP"/>
    <property type="match status" value="10"/>
</dbReference>
<sequence>MARTARTPVPPRSSSIAAAVTCLLLVVSRDAITSAAASPKAPASTGGCIAAERDALLSFKAGITSDPKKRLSSWLGENCCQWSGVRCSNRTGHVIILNLSNTILQYDDPHYYKFPNVDFQLYGYISSSLVSLRQLKRLDLSGNILGESMPEFLGSLQSLTHLNLACMGFYGRVPHQLGNLSNLQFLDITSGIYDYPPMHAADISWLAHLPSLKYLDMSYVNLSSVVDWVRPVNMLSRLEVLRLTGCWIMSSSSTGLTNLTSIETLDLSENTLFGTVIPNWVWSMKTVKMLNLASCQLSGSFPDGLGNLTLLEGLNLGGNSFKGALPSTLNNTCNLRVLYLYGNLISVEIKDLMDKLPMCTWNKLEELDLSYNDITGNLDWLGSQTSLTSLYLSWNKFSGHLPLLIRAMTNLTTLILDNNNISGVISNQHLSGLESLEIIIMSYNPLKVVLDESWSPPFGLIDVYFASCQLGPEFPVWIKSLNNCYSIDVSSSGIKDELPNWFWNLVSDVANVNISHNQIRGKLPDSFQGMSTEKLILASNQLTGRLPSLPENLYYLDISRNLLSGPLPFNFGGANLDTLILFSNHINGSIPQSLCKMHNLRALDLADNFLVGELPHCLPTELKPSTGGSFIHSTSLNIHILLLSKNQLSGEFPMLLQSCQSITILDLAWNKYSGKLPEWIGEKLPSIVILRIRSNKFSGHIPGGFTKLDHLRYLDIANNSFSGTIPQSLPCLKGMINEPENLETVFLFGVALENGFGAFDVFGLFHYSISFVLQGQQLEYSKGLVYLVGLDFSSNKLSGHIPKEIGSLVELVNLNLSWNQLAGNIPDQIGELHQLTSLDLSYNQFSGEIPSSLSNLTFLSYLNLSYNNLSGRIPRGHQLDTLNADDPSLMYIGNPGLCGYPLAKNCPENGTSQGQTVKSHHDGSFCAGLSVGFVIGVWMVLASLLFKKSWRFSYFHHFDRQYDRLNVFLTVTSAIYLQKATRFKDGRS</sequence>
<comment type="catalytic activity">
    <reaction evidence="19">
        <text>L-seryl-[protein] + ATP = O-phospho-L-seryl-[protein] + ADP + H(+)</text>
        <dbReference type="Rhea" id="RHEA:17989"/>
        <dbReference type="Rhea" id="RHEA-COMP:9863"/>
        <dbReference type="Rhea" id="RHEA-COMP:11604"/>
        <dbReference type="ChEBI" id="CHEBI:15378"/>
        <dbReference type="ChEBI" id="CHEBI:29999"/>
        <dbReference type="ChEBI" id="CHEBI:30616"/>
        <dbReference type="ChEBI" id="CHEBI:83421"/>
        <dbReference type="ChEBI" id="CHEBI:456216"/>
        <dbReference type="EC" id="2.7.11.1"/>
    </reaction>
</comment>
<dbReference type="STRING" id="4538.I1NPF8"/>
<dbReference type="FunFam" id="3.80.10.10:FF:000111">
    <property type="entry name" value="LRR receptor-like serine/threonine-protein kinase ERECTA"/>
    <property type="match status" value="1"/>
</dbReference>
<evidence type="ECO:0000256" key="15">
    <source>
        <dbReference type="ARBA" id="ARBA00022989"/>
    </source>
</evidence>
<dbReference type="OMA" id="DYRENTI"/>
<keyword evidence="6" id="KW-0433">Leucine-rich repeat</keyword>
<dbReference type="EC" id="2.7.11.1" evidence="3"/>
<evidence type="ECO:0000256" key="11">
    <source>
        <dbReference type="ARBA" id="ARBA00022737"/>
    </source>
</evidence>
<evidence type="ECO:0000256" key="20">
    <source>
        <dbReference type="SAM" id="Phobius"/>
    </source>
</evidence>
<dbReference type="Gramene" id="ORGLA01G0174800.1">
    <property type="protein sequence ID" value="ORGLA01G0174800.1"/>
    <property type="gene ID" value="ORGLA01G0174800"/>
</dbReference>
<dbReference type="AlphaFoldDB" id="I1NPF8"/>
<organism evidence="23 24">
    <name type="scientific">Oryza glaberrima</name>
    <name type="common">African rice</name>
    <dbReference type="NCBI Taxonomy" id="4538"/>
    <lineage>
        <taxon>Eukaryota</taxon>
        <taxon>Viridiplantae</taxon>
        <taxon>Streptophyta</taxon>
        <taxon>Embryophyta</taxon>
        <taxon>Tracheophyta</taxon>
        <taxon>Spermatophyta</taxon>
        <taxon>Magnoliopsida</taxon>
        <taxon>Liliopsida</taxon>
        <taxon>Poales</taxon>
        <taxon>Poaceae</taxon>
        <taxon>BOP clade</taxon>
        <taxon>Oryzoideae</taxon>
        <taxon>Oryzeae</taxon>
        <taxon>Oryzinae</taxon>
        <taxon>Oryza</taxon>
    </lineage>
</organism>
<dbReference type="Pfam" id="PF13516">
    <property type="entry name" value="LRR_6"/>
    <property type="match status" value="1"/>
</dbReference>
<evidence type="ECO:0000256" key="10">
    <source>
        <dbReference type="ARBA" id="ARBA00022729"/>
    </source>
</evidence>
<dbReference type="Proteomes" id="UP000007306">
    <property type="component" value="Chromosome 1"/>
</dbReference>
<feature type="chain" id="PRO_5003649006" description="non-specific serine/threonine protein kinase" evidence="21">
    <location>
        <begin position="38"/>
        <end position="988"/>
    </location>
</feature>
<dbReference type="FunFam" id="3.80.10.10:FF:000041">
    <property type="entry name" value="LRR receptor-like serine/threonine-protein kinase ERECTA"/>
    <property type="match status" value="1"/>
</dbReference>
<proteinExistence type="inferred from homology"/>
<evidence type="ECO:0000256" key="2">
    <source>
        <dbReference type="ARBA" id="ARBA00009592"/>
    </source>
</evidence>
<feature type="signal peptide" evidence="21">
    <location>
        <begin position="1"/>
        <end position="37"/>
    </location>
</feature>
<evidence type="ECO:0000256" key="19">
    <source>
        <dbReference type="ARBA" id="ARBA00048679"/>
    </source>
</evidence>
<dbReference type="PANTHER" id="PTHR48063:SF102">
    <property type="entry name" value="OS01G0604150 PROTEIN"/>
    <property type="match status" value="1"/>
</dbReference>
<evidence type="ECO:0000256" key="17">
    <source>
        <dbReference type="ARBA" id="ARBA00023180"/>
    </source>
</evidence>
<keyword evidence="9 20" id="KW-0812">Transmembrane</keyword>
<dbReference type="InterPro" id="IPR013210">
    <property type="entry name" value="LRR_N_plant-typ"/>
</dbReference>
<accession>I1NPF8</accession>
<keyword evidence="24" id="KW-1185">Reference proteome</keyword>
<evidence type="ECO:0000256" key="6">
    <source>
        <dbReference type="ARBA" id="ARBA00022614"/>
    </source>
</evidence>
<dbReference type="GO" id="GO:0009742">
    <property type="term" value="P:brassinosteroid mediated signaling pathway"/>
    <property type="evidence" value="ECO:0007669"/>
    <property type="project" value="UniProtKB-KW"/>
</dbReference>
<evidence type="ECO:0000256" key="18">
    <source>
        <dbReference type="ARBA" id="ARBA00047899"/>
    </source>
</evidence>
<comment type="catalytic activity">
    <reaction evidence="18">
        <text>L-threonyl-[protein] + ATP = O-phospho-L-threonyl-[protein] + ADP + H(+)</text>
        <dbReference type="Rhea" id="RHEA:46608"/>
        <dbReference type="Rhea" id="RHEA-COMP:11060"/>
        <dbReference type="Rhea" id="RHEA-COMP:11605"/>
        <dbReference type="ChEBI" id="CHEBI:15378"/>
        <dbReference type="ChEBI" id="CHEBI:30013"/>
        <dbReference type="ChEBI" id="CHEBI:30616"/>
        <dbReference type="ChEBI" id="CHEBI:61977"/>
        <dbReference type="ChEBI" id="CHEBI:456216"/>
        <dbReference type="EC" id="2.7.11.1"/>
    </reaction>
</comment>
<dbReference type="GO" id="GO:0004674">
    <property type="term" value="F:protein serine/threonine kinase activity"/>
    <property type="evidence" value="ECO:0007669"/>
    <property type="project" value="UniProtKB-KW"/>
</dbReference>
<dbReference type="InterPro" id="IPR032675">
    <property type="entry name" value="LRR_dom_sf"/>
</dbReference>
<keyword evidence="16 20" id="KW-0472">Membrane</keyword>
<keyword evidence="5" id="KW-0723">Serine/threonine-protein kinase</keyword>
<evidence type="ECO:0000256" key="9">
    <source>
        <dbReference type="ARBA" id="ARBA00022692"/>
    </source>
</evidence>
<dbReference type="GO" id="GO:0005886">
    <property type="term" value="C:plasma membrane"/>
    <property type="evidence" value="ECO:0007669"/>
    <property type="project" value="UniProtKB-SubCell"/>
</dbReference>
<evidence type="ECO:0000256" key="4">
    <source>
        <dbReference type="ARBA" id="ARBA00022475"/>
    </source>
</evidence>
<keyword evidence="13" id="KW-0418">Kinase</keyword>
<keyword evidence="11" id="KW-0677">Repeat</keyword>
<name>I1NPF8_ORYGL</name>
<comment type="similarity">
    <text evidence="2">Belongs to the RLP family.</text>
</comment>
<keyword evidence="4" id="KW-1003">Cell membrane</keyword>
<keyword evidence="17" id="KW-0325">Glycoprotein</keyword>
<evidence type="ECO:0000256" key="16">
    <source>
        <dbReference type="ARBA" id="ARBA00023136"/>
    </source>
</evidence>
<dbReference type="SUPFAM" id="SSF52058">
    <property type="entry name" value="L domain-like"/>
    <property type="match status" value="2"/>
</dbReference>
<evidence type="ECO:0000256" key="5">
    <source>
        <dbReference type="ARBA" id="ARBA00022527"/>
    </source>
</evidence>
<keyword evidence="8" id="KW-0808">Transferase</keyword>
<evidence type="ECO:0000256" key="3">
    <source>
        <dbReference type="ARBA" id="ARBA00012513"/>
    </source>
</evidence>
<dbReference type="SUPFAM" id="SSF52047">
    <property type="entry name" value="RNI-like"/>
    <property type="match status" value="1"/>
</dbReference>
<dbReference type="HOGENOM" id="CLU_000288_18_3_1"/>
<evidence type="ECO:0000256" key="12">
    <source>
        <dbReference type="ARBA" id="ARBA00022741"/>
    </source>
</evidence>
<dbReference type="Gene3D" id="3.80.10.10">
    <property type="entry name" value="Ribonuclease Inhibitor"/>
    <property type="match status" value="4"/>
</dbReference>
<dbReference type="FunFam" id="3.80.10.10:FF:000649">
    <property type="entry name" value="Leucine Rich Repeat family protein"/>
    <property type="match status" value="1"/>
</dbReference>
<evidence type="ECO:0000256" key="1">
    <source>
        <dbReference type="ARBA" id="ARBA00004251"/>
    </source>
</evidence>
<dbReference type="Pfam" id="PF08263">
    <property type="entry name" value="LRRNT_2"/>
    <property type="match status" value="1"/>
</dbReference>
<keyword evidence="10 21" id="KW-0732">Signal</keyword>
<keyword evidence="7" id="KW-1070">Brassinosteroid signaling pathway</keyword>
<comment type="subcellular location">
    <subcellularLocation>
        <location evidence="1">Cell membrane</location>
        <topology evidence="1">Single-pass type I membrane protein</topology>
    </subcellularLocation>
</comment>
<evidence type="ECO:0000256" key="13">
    <source>
        <dbReference type="ARBA" id="ARBA00022777"/>
    </source>
</evidence>
<dbReference type="EnsemblPlants" id="ORGLA01G0174800.1">
    <property type="protein sequence ID" value="ORGLA01G0174800.1"/>
    <property type="gene ID" value="ORGLA01G0174800"/>
</dbReference>
<evidence type="ECO:0000256" key="8">
    <source>
        <dbReference type="ARBA" id="ARBA00022679"/>
    </source>
</evidence>
<evidence type="ECO:0000313" key="24">
    <source>
        <dbReference type="Proteomes" id="UP000007306"/>
    </source>
</evidence>
<dbReference type="PROSITE" id="PS51450">
    <property type="entry name" value="LRR"/>
    <property type="match status" value="2"/>
</dbReference>
<dbReference type="InterPro" id="IPR046956">
    <property type="entry name" value="RLP23-like"/>
</dbReference>
<evidence type="ECO:0000256" key="21">
    <source>
        <dbReference type="SAM" id="SignalP"/>
    </source>
</evidence>
<evidence type="ECO:0000256" key="14">
    <source>
        <dbReference type="ARBA" id="ARBA00022840"/>
    </source>
</evidence>
<dbReference type="InterPro" id="IPR003591">
    <property type="entry name" value="Leu-rich_rpt_typical-subtyp"/>
</dbReference>
<evidence type="ECO:0000256" key="7">
    <source>
        <dbReference type="ARBA" id="ARBA00022626"/>
    </source>
</evidence>
<reference evidence="23" key="1">
    <citation type="submission" date="2015-06" db="UniProtKB">
        <authorList>
            <consortium name="EnsemblPlants"/>
        </authorList>
    </citation>
    <scope>IDENTIFICATION</scope>
</reference>
<keyword evidence="12" id="KW-0547">Nucleotide-binding</keyword>
<dbReference type="InterPro" id="IPR001611">
    <property type="entry name" value="Leu-rich_rpt"/>
</dbReference>
<keyword evidence="15 20" id="KW-1133">Transmembrane helix</keyword>
<keyword evidence="14" id="KW-0067">ATP-binding</keyword>
<feature type="domain" description="Leucine-rich repeat-containing N-terminal plant-type" evidence="22">
    <location>
        <begin position="51"/>
        <end position="88"/>
    </location>
</feature>
<evidence type="ECO:0000259" key="22">
    <source>
        <dbReference type="Pfam" id="PF08263"/>
    </source>
</evidence>
<protein>
    <recommendedName>
        <fullName evidence="3">non-specific serine/threonine protein kinase</fullName>
        <ecNumber evidence="3">2.7.11.1</ecNumber>
    </recommendedName>
</protein>
<evidence type="ECO:0000313" key="23">
    <source>
        <dbReference type="EnsemblPlants" id="ORGLA01G0174800.1"/>
    </source>
</evidence>
<dbReference type="Pfam" id="PF00560">
    <property type="entry name" value="LRR_1"/>
    <property type="match status" value="10"/>
</dbReference>
<dbReference type="eggNOG" id="KOG0619">
    <property type="taxonomic scope" value="Eukaryota"/>
</dbReference>
<reference evidence="23 24" key="2">
    <citation type="submission" date="2018-04" db="EMBL/GenBank/DDBJ databases">
        <title>OglaRS2 (Oryza glaberrima Reference Sequence Version 2).</title>
        <authorList>
            <person name="Zhang J."/>
            <person name="Kudrna D."/>
            <person name="Lee S."/>
            <person name="Talag J."/>
            <person name="Rajasekar S."/>
            <person name="Wing R.A."/>
        </authorList>
    </citation>
    <scope>NUCLEOTIDE SEQUENCE [LARGE SCALE GENOMIC DNA]</scope>
    <source>
        <strain evidence="23 24">cv. IRGC 96717</strain>
    </source>
</reference>
<dbReference type="GO" id="GO:0005524">
    <property type="term" value="F:ATP binding"/>
    <property type="evidence" value="ECO:0007669"/>
    <property type="project" value="UniProtKB-KW"/>
</dbReference>
<dbReference type="PANTHER" id="PTHR48063">
    <property type="entry name" value="LRR RECEPTOR-LIKE KINASE"/>
    <property type="match status" value="1"/>
</dbReference>
<feature type="transmembrane region" description="Helical" evidence="20">
    <location>
        <begin position="927"/>
        <end position="946"/>
    </location>
</feature>